<feature type="transmembrane region" description="Helical" evidence="6">
    <location>
        <begin position="120"/>
        <end position="142"/>
    </location>
</feature>
<evidence type="ECO:0000256" key="2">
    <source>
        <dbReference type="ARBA" id="ARBA00022475"/>
    </source>
</evidence>
<reference evidence="7" key="1">
    <citation type="submission" date="2021-02" db="EMBL/GenBank/DDBJ databases">
        <title>Thiocyanate and organic carbon inputs drive convergent selection for specific autotrophic Afipia and Thiobacillus strains within complex microbiomes.</title>
        <authorList>
            <person name="Huddy R.J."/>
            <person name="Sachdeva R."/>
            <person name="Kadzinga F."/>
            <person name="Kantor R.S."/>
            <person name="Harrison S.T.L."/>
            <person name="Banfield J.F."/>
        </authorList>
    </citation>
    <scope>NUCLEOTIDE SEQUENCE</scope>
    <source>
        <strain evidence="7">SCN18_13_7_16_R3_B_64_19</strain>
    </source>
</reference>
<feature type="transmembrane region" description="Helical" evidence="6">
    <location>
        <begin position="257"/>
        <end position="279"/>
    </location>
</feature>
<dbReference type="InterPro" id="IPR043428">
    <property type="entry name" value="LivM-like"/>
</dbReference>
<evidence type="ECO:0000256" key="6">
    <source>
        <dbReference type="SAM" id="Phobius"/>
    </source>
</evidence>
<feature type="transmembrane region" description="Helical" evidence="6">
    <location>
        <begin position="168"/>
        <end position="187"/>
    </location>
</feature>
<feature type="transmembrane region" description="Helical" evidence="6">
    <location>
        <begin position="94"/>
        <end position="113"/>
    </location>
</feature>
<dbReference type="RefSeq" id="WP_276727583.1">
    <property type="nucleotide sequence ID" value="NZ_JAFKMR010000010.1"/>
</dbReference>
<accession>A0A8I1MUH9</accession>
<evidence type="ECO:0000256" key="3">
    <source>
        <dbReference type="ARBA" id="ARBA00022692"/>
    </source>
</evidence>
<dbReference type="EMBL" id="JAFKMR010000010">
    <property type="protein sequence ID" value="MBN8743172.1"/>
    <property type="molecule type" value="Genomic_DNA"/>
</dbReference>
<evidence type="ECO:0000256" key="1">
    <source>
        <dbReference type="ARBA" id="ARBA00004651"/>
    </source>
</evidence>
<feature type="transmembrane region" description="Helical" evidence="6">
    <location>
        <begin position="330"/>
        <end position="357"/>
    </location>
</feature>
<keyword evidence="5 6" id="KW-0472">Membrane</keyword>
<proteinExistence type="predicted"/>
<sequence>MNAAVPAPARGRAALFSLLVALPLALPLSSAGFSLLSQLASAWLLLLSVGLLVTRAGLLSFGQAMYAGLAAYAAAHAMNTIAACGWPLPFALAPLYGGAFALAVALVLGPISVRRGGLSFAMITLGLGLLVALAAPMLQGFFGGEGGVSTDRTAGPVWLGLDFLSQRQVYGVSAAYVLLGAVLLRGLDGTRLDLLARAVRDNPLRVAVSGATPRRVRLQLVLVSAFLAGLSGALQTLRLEQVSAGSLGLPQSSMALLFSLAAGSGTAWGALLGAGLMVGSESVLASVSQAWMLYVGLGFLAIVIWAPQGLSGVLRDLAQGLRARRNPDLLWGLAALLLCSALAVIGASSLVELLYAVRQQLQVGSTLRLYGVPLQIDSADAWVGAALLAATGAGLCALVWRALAPQLRAGGARE</sequence>
<protein>
    <submittedName>
        <fullName evidence="7">Branched-chain amino acid ABC transporter permease</fullName>
    </submittedName>
</protein>
<dbReference type="Pfam" id="PF02653">
    <property type="entry name" value="BPD_transp_2"/>
    <property type="match status" value="1"/>
</dbReference>
<dbReference type="GO" id="GO:0005886">
    <property type="term" value="C:plasma membrane"/>
    <property type="evidence" value="ECO:0007669"/>
    <property type="project" value="UniProtKB-SubCell"/>
</dbReference>
<gene>
    <name evidence="7" type="ORF">J0I24_02585</name>
</gene>
<evidence type="ECO:0000256" key="5">
    <source>
        <dbReference type="ARBA" id="ARBA00023136"/>
    </source>
</evidence>
<dbReference type="Proteomes" id="UP000664800">
    <property type="component" value="Unassembled WGS sequence"/>
</dbReference>
<keyword evidence="4 6" id="KW-1133">Transmembrane helix</keyword>
<name>A0A8I1MUH9_THIA3</name>
<organism evidence="7 8">
    <name type="scientific">Thiomonas arsenitoxydans (strain DSM 22701 / CIP 110005 / 3As)</name>
    <dbReference type="NCBI Taxonomy" id="426114"/>
    <lineage>
        <taxon>Bacteria</taxon>
        <taxon>Pseudomonadati</taxon>
        <taxon>Pseudomonadota</taxon>
        <taxon>Betaproteobacteria</taxon>
        <taxon>Burkholderiales</taxon>
        <taxon>Thiomonas</taxon>
    </lineage>
</organism>
<dbReference type="AlphaFoldDB" id="A0A8I1MUH9"/>
<evidence type="ECO:0000313" key="8">
    <source>
        <dbReference type="Proteomes" id="UP000664800"/>
    </source>
</evidence>
<dbReference type="CDD" id="cd06581">
    <property type="entry name" value="TM_PBP1_LivM_like"/>
    <property type="match status" value="1"/>
</dbReference>
<feature type="transmembrane region" description="Helical" evidence="6">
    <location>
        <begin position="218"/>
        <end position="237"/>
    </location>
</feature>
<feature type="transmembrane region" description="Helical" evidence="6">
    <location>
        <begin position="378"/>
        <end position="400"/>
    </location>
</feature>
<evidence type="ECO:0000256" key="4">
    <source>
        <dbReference type="ARBA" id="ARBA00022989"/>
    </source>
</evidence>
<feature type="transmembrane region" description="Helical" evidence="6">
    <location>
        <begin position="69"/>
        <end position="88"/>
    </location>
</feature>
<dbReference type="PANTHER" id="PTHR30482:SF10">
    <property type="entry name" value="HIGH-AFFINITY BRANCHED-CHAIN AMINO ACID TRANSPORT PROTEIN BRAE"/>
    <property type="match status" value="1"/>
</dbReference>
<comment type="caution">
    <text evidence="7">The sequence shown here is derived from an EMBL/GenBank/DDBJ whole genome shotgun (WGS) entry which is preliminary data.</text>
</comment>
<comment type="subcellular location">
    <subcellularLocation>
        <location evidence="1">Cell membrane</location>
        <topology evidence="1">Multi-pass membrane protein</topology>
    </subcellularLocation>
</comment>
<dbReference type="GO" id="GO:0015658">
    <property type="term" value="F:branched-chain amino acid transmembrane transporter activity"/>
    <property type="evidence" value="ECO:0007669"/>
    <property type="project" value="InterPro"/>
</dbReference>
<keyword evidence="3 6" id="KW-0812">Transmembrane</keyword>
<feature type="transmembrane region" description="Helical" evidence="6">
    <location>
        <begin position="41"/>
        <end position="62"/>
    </location>
</feature>
<dbReference type="InterPro" id="IPR001851">
    <property type="entry name" value="ABC_transp_permease"/>
</dbReference>
<feature type="transmembrane region" description="Helical" evidence="6">
    <location>
        <begin position="291"/>
        <end position="310"/>
    </location>
</feature>
<keyword evidence="2" id="KW-1003">Cell membrane</keyword>
<dbReference type="PANTHER" id="PTHR30482">
    <property type="entry name" value="HIGH-AFFINITY BRANCHED-CHAIN AMINO ACID TRANSPORT SYSTEM PERMEASE"/>
    <property type="match status" value="1"/>
</dbReference>
<evidence type="ECO:0000313" key="7">
    <source>
        <dbReference type="EMBL" id="MBN8743172.1"/>
    </source>
</evidence>